<evidence type="ECO:0000256" key="1">
    <source>
        <dbReference type="ARBA" id="ARBA00022729"/>
    </source>
</evidence>
<dbReference type="InterPro" id="IPR008334">
    <property type="entry name" value="5'-Nucleotdase_C"/>
</dbReference>
<evidence type="ECO:0000256" key="4">
    <source>
        <dbReference type="SAM" id="SignalP"/>
    </source>
</evidence>
<proteinExistence type="predicted"/>
<dbReference type="SUPFAM" id="SSF74853">
    <property type="entry name" value="Lamin A/C globular tail domain"/>
    <property type="match status" value="1"/>
</dbReference>
<dbReference type="CDD" id="cd04486">
    <property type="entry name" value="YhcR_OBF_like"/>
    <property type="match status" value="1"/>
</dbReference>
<dbReference type="RefSeq" id="WP_103464131.1">
    <property type="nucleotide sequence ID" value="NZ_PPXC01000001.1"/>
</dbReference>
<dbReference type="PANTHER" id="PTHR42834:SF1">
    <property type="entry name" value="ENDONUCLEASE_EXONUCLEASE_PHOSPHATASE FAMILY PROTEIN (AFU_ORTHOLOGUE AFUA_3G09210)"/>
    <property type="match status" value="1"/>
</dbReference>
<feature type="region of interest" description="Disordered" evidence="2">
    <location>
        <begin position="236"/>
        <end position="265"/>
    </location>
</feature>
<feature type="compositionally biased region" description="Low complexity" evidence="2">
    <location>
        <begin position="1519"/>
        <end position="1539"/>
    </location>
</feature>
<dbReference type="Pfam" id="PF03372">
    <property type="entry name" value="Exo_endo_phos"/>
    <property type="match status" value="1"/>
</dbReference>
<dbReference type="InterPro" id="IPR005135">
    <property type="entry name" value="Endo/exonuclease/phosphatase"/>
</dbReference>
<dbReference type="Pfam" id="PF00932">
    <property type="entry name" value="LTD"/>
    <property type="match status" value="1"/>
</dbReference>
<dbReference type="PANTHER" id="PTHR42834">
    <property type="entry name" value="ENDONUCLEASE/EXONUCLEASE/PHOSPHATASE FAMILY PROTEIN (AFU_ORTHOLOGUE AFUA_3G09210)"/>
    <property type="match status" value="1"/>
</dbReference>
<keyword evidence="1 4" id="KW-0732">Signal</keyword>
<feature type="chain" id="PRO_5015639392" evidence="4">
    <location>
        <begin position="32"/>
        <end position="1587"/>
    </location>
</feature>
<protein>
    <submittedName>
        <fullName evidence="6">Multifunctional nuclease/2',3'-cyclic-nucleotide 2'-phosphodiesterase/5'-nucleotidase/3'-nucleotidase</fullName>
    </submittedName>
</protein>
<dbReference type="Pfam" id="PF00149">
    <property type="entry name" value="Metallophos"/>
    <property type="match status" value="1"/>
</dbReference>
<evidence type="ECO:0000256" key="2">
    <source>
        <dbReference type="SAM" id="MobiDB-lite"/>
    </source>
</evidence>
<dbReference type="InterPro" id="IPR006179">
    <property type="entry name" value="5_nucleotidase/apyrase"/>
</dbReference>
<dbReference type="PROSITE" id="PS51841">
    <property type="entry name" value="LTD"/>
    <property type="match status" value="1"/>
</dbReference>
<dbReference type="GO" id="GO:0009166">
    <property type="term" value="P:nucleotide catabolic process"/>
    <property type="evidence" value="ECO:0007669"/>
    <property type="project" value="InterPro"/>
</dbReference>
<dbReference type="NCBIfam" id="NF033681">
    <property type="entry name" value="ExeM_NucH_DNase"/>
    <property type="match status" value="1"/>
</dbReference>
<reference evidence="6 7" key="1">
    <citation type="submission" date="2018-01" db="EMBL/GenBank/DDBJ databases">
        <title>Arthrobacter sp. nov., from glaciers in China.</title>
        <authorList>
            <person name="Liu Q."/>
            <person name="Xin Y.-H."/>
        </authorList>
    </citation>
    <scope>NUCLEOTIDE SEQUENCE [LARGE SCALE GENOMIC DNA]</scope>
    <source>
        <strain evidence="6 7">HLT2-12-2</strain>
    </source>
</reference>
<name>A0A2S4A2M4_ARTGL</name>
<dbReference type="SUPFAM" id="SSF55816">
    <property type="entry name" value="5'-nucleotidase (syn. UDP-sugar hydrolase), C-terminal domain"/>
    <property type="match status" value="1"/>
</dbReference>
<dbReference type="InterPro" id="IPR029052">
    <property type="entry name" value="Metallo-depent_PP-like"/>
</dbReference>
<organism evidence="6 7">
    <name type="scientific">Arthrobacter glacialis</name>
    <dbReference type="NCBI Taxonomy" id="1664"/>
    <lineage>
        <taxon>Bacteria</taxon>
        <taxon>Bacillati</taxon>
        <taxon>Actinomycetota</taxon>
        <taxon>Actinomycetes</taxon>
        <taxon>Micrococcales</taxon>
        <taxon>Micrococcaceae</taxon>
        <taxon>Arthrobacter</taxon>
    </lineage>
</organism>
<evidence type="ECO:0000256" key="3">
    <source>
        <dbReference type="SAM" id="Phobius"/>
    </source>
</evidence>
<feature type="signal peptide" evidence="4">
    <location>
        <begin position="1"/>
        <end position="31"/>
    </location>
</feature>
<keyword evidence="7" id="KW-1185">Reference proteome</keyword>
<keyword evidence="3" id="KW-0472">Membrane</keyword>
<dbReference type="InterPro" id="IPR047971">
    <property type="entry name" value="ExeM-like"/>
</dbReference>
<evidence type="ECO:0000313" key="7">
    <source>
        <dbReference type="Proteomes" id="UP000237061"/>
    </source>
</evidence>
<dbReference type="Pfam" id="PF02872">
    <property type="entry name" value="5_nucleotid_C"/>
    <property type="match status" value="1"/>
</dbReference>
<sequence length="1587" mass="162402">MTSNTFIKAGLGAVLALGLAVAPLAVSPALATDDTANTESTGAAASTPTESATAALAPSGALAPAVALPGALAAPHVVINEAYLNGGSANATYKNKFVELYNPTGADISLNGWSLQYRSTTGQAAPTGLTALTGTIKANDYYLIKGNSNGVVGSELPTSDADSSGFAFAGGGGTLILSSQASRLPADLPTGSLVGTADVVDLLGYGTSNSFETAASSAANASSSLNRTGFADTNSNAADFTTAAPSPVGTGGGAEPPAPPVDSGSKTIAEIQGNGAASPLVGTSVTTKGKVTAAYPSGGFNGYFIQTPGTGGDLDLATHKVSDGVFVYSPATVATVKIGDYVQVTGLVKEFGGASDTATTTEIDVAAGGMTQLSEPATEVKAAVITVPGSVAQRETLEGMLVAPQGNFTITDNYSLNNYGEVGLATGTTPLVQPTAVAPYGSAAYTAAVAENTARAIKLDDGASTNFLSAAGSLVPLPWLSQATPMRIGSTSEFMAPVIFDNRNNAYKFQPLEALTPANAGTVQPIAFGNTRADAPKPVGGNLKVASFNVQNYFTETGDKNPSCQFYTDYNGNKISVRGGCDQRGAADAANLQRQQDKIVAGINASGADVLSLEEVENSAKFGKDRDSALATLVGALNAATPGVWDYVRSPATRPAEAIEDVIRTAYIFKKNVAEPVGDSVILDDKAFTGIARQPLAQSFKPVGAEDSAKVLLIVNHFKSKGSAIGNDTDQGQGNSNLARTAQAQALVAFSTKLQQDQNTDKVLLMGDFNAYSFEDPINVMTAAGYVDQDPKTGKHSYSFGGVVGSLDHVLASPAAEALITGADIWNINSAESIAMGYSRYKYNATDFYTAGQYSASDHDPVVVGLNLGDVPAATKDINLLNINDFHGRIDANTVKFAGTVEQLRAAAGDANTAFLSAGDNIGASLFASASQNDKPTIDVLNALKLQASAVGNHEFDKGYADLDGRVTAAADWDYLGANVYAKGTTTPALDEYKIVSVNGVKVAIIGAITQETPTLVTPSGISMLDFGDPVEAVNRVAKKITDGKLADVIVAEYHDGAGAGTPEKATLAEEIATEGMFKEIVTKTSASVNAIFTGHTHKQYAWDAAIPGAAADAALKTRPVLQTGSYGEFIGQIVLTVDADNNVVSYTQKNEPRTKADDAALVAEFPRVEAVKTITDKALADAKVAGSVPVGKISADITTAQTFDAATGKYTRDDRASESALGNLVGNSLLDALKGEQTGGAEIGVVNPGGLRADLLYKNAGFEDGVVSYANANAVLPFVNNLWTTSLTGAQVKTMLEQQWQTNADGSIPSRPFLNLGLSSNVDYTYDSTRKLGDHITSVVINGAPLDPARSYRVGTFSFLATGGDNFRVFTEGSNTKDSGLIDRDAWIKYLGEKSATTPITPDFSRRGVDVVNAPATVTEGQKVSLGLNKLDLTSLGVTKSTQVTLRYEPSGSGGGTGFAILAGAVLPSELGTSPVTGGVATLSFTVPEKLNAGRFVITTDGGSYARLPITIPVTADTGVPAPSTSTTPGTSPSATAGAGAGNGSGSGDLAATGTAALPLGLGALVLLGAGAGVALASRRKAAAKH</sequence>
<dbReference type="EMBL" id="PPXC01000001">
    <property type="protein sequence ID" value="POH75472.1"/>
    <property type="molecule type" value="Genomic_DNA"/>
</dbReference>
<evidence type="ECO:0000259" key="5">
    <source>
        <dbReference type="PROSITE" id="PS51841"/>
    </source>
</evidence>
<keyword evidence="3" id="KW-1133">Transmembrane helix</keyword>
<dbReference type="CDD" id="cd10283">
    <property type="entry name" value="MnuA_DNase1-like"/>
    <property type="match status" value="1"/>
</dbReference>
<feature type="domain" description="LTD" evidence="5">
    <location>
        <begin position="63"/>
        <end position="207"/>
    </location>
</feature>
<dbReference type="Proteomes" id="UP000237061">
    <property type="component" value="Unassembled WGS sequence"/>
</dbReference>
<dbReference type="Gene3D" id="3.60.10.10">
    <property type="entry name" value="Endonuclease/exonuclease/phosphatase"/>
    <property type="match status" value="1"/>
</dbReference>
<accession>A0A2S4A2M4</accession>
<dbReference type="InterPro" id="IPR001322">
    <property type="entry name" value="Lamin_tail_dom"/>
</dbReference>
<dbReference type="InterPro" id="IPR036415">
    <property type="entry name" value="Lamin_tail_dom_sf"/>
</dbReference>
<feature type="transmembrane region" description="Helical" evidence="3">
    <location>
        <begin position="1557"/>
        <end position="1578"/>
    </location>
</feature>
<dbReference type="Gene3D" id="3.60.21.10">
    <property type="match status" value="1"/>
</dbReference>
<keyword evidence="3" id="KW-0812">Transmembrane</keyword>
<dbReference type="PRINTS" id="PR01607">
    <property type="entry name" value="APYRASEFAMLY"/>
</dbReference>
<dbReference type="InterPro" id="IPR036691">
    <property type="entry name" value="Endo/exonu/phosph_ase_sf"/>
</dbReference>
<dbReference type="InterPro" id="IPR036907">
    <property type="entry name" value="5'-Nucleotdase_C_sf"/>
</dbReference>
<gene>
    <name evidence="6" type="ORF">CVS27_02115</name>
</gene>
<dbReference type="SUPFAM" id="SSF56300">
    <property type="entry name" value="Metallo-dependent phosphatases"/>
    <property type="match status" value="1"/>
</dbReference>
<evidence type="ECO:0000313" key="6">
    <source>
        <dbReference type="EMBL" id="POH75472.1"/>
    </source>
</evidence>
<comment type="caution">
    <text evidence="6">The sequence shown here is derived from an EMBL/GenBank/DDBJ whole genome shotgun (WGS) entry which is preliminary data.</text>
</comment>
<dbReference type="Gene3D" id="3.90.780.10">
    <property type="entry name" value="5'-Nucleotidase, C-terminal domain"/>
    <property type="match status" value="1"/>
</dbReference>
<dbReference type="InterPro" id="IPR004843">
    <property type="entry name" value="Calcineurin-like_PHP"/>
</dbReference>
<dbReference type="GO" id="GO:0016787">
    <property type="term" value="F:hydrolase activity"/>
    <property type="evidence" value="ECO:0007669"/>
    <property type="project" value="InterPro"/>
</dbReference>
<feature type="region of interest" description="Disordered" evidence="2">
    <location>
        <begin position="1517"/>
        <end position="1543"/>
    </location>
</feature>
<dbReference type="SUPFAM" id="SSF56219">
    <property type="entry name" value="DNase I-like"/>
    <property type="match status" value="1"/>
</dbReference>